<gene>
    <name evidence="2" type="ORF">HUK68_12855</name>
</gene>
<protein>
    <submittedName>
        <fullName evidence="2">Thioredoxin family protein</fullName>
    </submittedName>
</protein>
<name>A0A6N1X2Q8_9BURK</name>
<dbReference type="KEGG" id="aant:HUK68_12855"/>
<evidence type="ECO:0000259" key="1">
    <source>
        <dbReference type="Pfam" id="PF00085"/>
    </source>
</evidence>
<dbReference type="InterPro" id="IPR013766">
    <property type="entry name" value="Thioredoxin_domain"/>
</dbReference>
<dbReference type="AlphaFoldDB" id="A0A6N1X2Q8"/>
<feature type="domain" description="Thioredoxin" evidence="1">
    <location>
        <begin position="17"/>
        <end position="104"/>
    </location>
</feature>
<sequence length="109" mass="11959">MTYQSQHLSQNPTIAEIEALRGNAVLEFGTGWCGYCQGAQGLIREALAGRDDVQHIKAEDGSGRPLGRHYRVKLWPTLIFLRDGQEVGRSVRPQNGAALAAEMAKLPKD</sequence>
<dbReference type="EMBL" id="CP054840">
    <property type="protein sequence ID" value="QKV53709.1"/>
    <property type="molecule type" value="Genomic_DNA"/>
</dbReference>
<dbReference type="CDD" id="cd02947">
    <property type="entry name" value="TRX_family"/>
    <property type="match status" value="1"/>
</dbReference>
<evidence type="ECO:0000313" key="2">
    <source>
        <dbReference type="EMBL" id="QKV53709.1"/>
    </source>
</evidence>
<dbReference type="InterPro" id="IPR036249">
    <property type="entry name" value="Thioredoxin-like_sf"/>
</dbReference>
<evidence type="ECO:0000313" key="3">
    <source>
        <dbReference type="Proteomes" id="UP000509579"/>
    </source>
</evidence>
<keyword evidence="3" id="KW-1185">Reference proteome</keyword>
<proteinExistence type="predicted"/>
<dbReference type="Proteomes" id="UP000509579">
    <property type="component" value="Chromosome"/>
</dbReference>
<dbReference type="Gene3D" id="3.40.30.10">
    <property type="entry name" value="Glutaredoxin"/>
    <property type="match status" value="1"/>
</dbReference>
<reference evidence="2 3" key="1">
    <citation type="submission" date="2020-06" db="EMBL/GenBank/DDBJ databases">
        <title>Acidovorax antarctica sp. nov., isolated from Corinth ice sheet soil, Antarctic Fields Peninsula.</title>
        <authorList>
            <person name="Xu Q."/>
            <person name="Peng F."/>
        </authorList>
    </citation>
    <scope>NUCLEOTIDE SEQUENCE [LARGE SCALE GENOMIC DNA]</scope>
    <source>
        <strain evidence="2 3">16-35-5</strain>
    </source>
</reference>
<dbReference type="RefSeq" id="WP_175504516.1">
    <property type="nucleotide sequence ID" value="NZ_CAURQT010000016.1"/>
</dbReference>
<organism evidence="2 3">
    <name type="scientific">Comamonas antarctica</name>
    <dbReference type="NCBI Taxonomy" id="2743470"/>
    <lineage>
        <taxon>Bacteria</taxon>
        <taxon>Pseudomonadati</taxon>
        <taxon>Pseudomonadota</taxon>
        <taxon>Betaproteobacteria</taxon>
        <taxon>Burkholderiales</taxon>
        <taxon>Comamonadaceae</taxon>
        <taxon>Comamonas</taxon>
    </lineage>
</organism>
<dbReference type="Pfam" id="PF00085">
    <property type="entry name" value="Thioredoxin"/>
    <property type="match status" value="1"/>
</dbReference>
<accession>A0A6N1X2Q8</accession>
<dbReference type="SUPFAM" id="SSF52833">
    <property type="entry name" value="Thioredoxin-like"/>
    <property type="match status" value="1"/>
</dbReference>